<reference evidence="1 2" key="1">
    <citation type="submission" date="2021-06" db="EMBL/GenBank/DDBJ databases">
        <title>Caerostris darwini draft genome.</title>
        <authorList>
            <person name="Kono N."/>
            <person name="Arakawa K."/>
        </authorList>
    </citation>
    <scope>NUCLEOTIDE SEQUENCE [LARGE SCALE GENOMIC DNA]</scope>
</reference>
<organism evidence="1 2">
    <name type="scientific">Caerostris darwini</name>
    <dbReference type="NCBI Taxonomy" id="1538125"/>
    <lineage>
        <taxon>Eukaryota</taxon>
        <taxon>Metazoa</taxon>
        <taxon>Ecdysozoa</taxon>
        <taxon>Arthropoda</taxon>
        <taxon>Chelicerata</taxon>
        <taxon>Arachnida</taxon>
        <taxon>Araneae</taxon>
        <taxon>Araneomorphae</taxon>
        <taxon>Entelegynae</taxon>
        <taxon>Araneoidea</taxon>
        <taxon>Araneidae</taxon>
        <taxon>Caerostris</taxon>
    </lineage>
</organism>
<dbReference type="Proteomes" id="UP001054837">
    <property type="component" value="Unassembled WGS sequence"/>
</dbReference>
<keyword evidence="2" id="KW-1185">Reference proteome</keyword>
<evidence type="ECO:0000313" key="1">
    <source>
        <dbReference type="EMBL" id="GIX67886.1"/>
    </source>
</evidence>
<gene>
    <name evidence="1" type="ORF">CDAR_71581</name>
</gene>
<sequence length="175" mass="19869">MTQPPRLTIAVLFGFPGQERIHPPLSLLSFSWIESVPESVFIHECHYALLDIVPSKQNPPFDELTSSLDNRSSVWLSRPRKDSSAIKPIKFPEDRIGSRKCFLPAMPLRFAGCVRRFLFYLPLVSAFRGRYVCFYSQDSSSCIKLPGTLFGLANKNHCLRILAKTSEEMSLLLGY</sequence>
<dbReference type="EMBL" id="BPLQ01000135">
    <property type="protein sequence ID" value="GIX67886.1"/>
    <property type="molecule type" value="Genomic_DNA"/>
</dbReference>
<proteinExistence type="predicted"/>
<accession>A0AAV4M926</accession>
<evidence type="ECO:0000313" key="2">
    <source>
        <dbReference type="Proteomes" id="UP001054837"/>
    </source>
</evidence>
<protein>
    <submittedName>
        <fullName evidence="1">Uncharacterized protein</fullName>
    </submittedName>
</protein>
<name>A0AAV4M926_9ARAC</name>
<comment type="caution">
    <text evidence="1">The sequence shown here is derived from an EMBL/GenBank/DDBJ whole genome shotgun (WGS) entry which is preliminary data.</text>
</comment>
<dbReference type="AlphaFoldDB" id="A0AAV4M926"/>